<protein>
    <submittedName>
        <fullName evidence="2">Uncharacterized protein</fullName>
    </submittedName>
</protein>
<sequence length="98" mass="10802">MIATNVISQNMLDAPYSNDDQTELKTGKSPRNRDSNWNRTGMADVNNVVGGKFHNKDLIPRQILTPHSSAQFITPQCGAQFAETLSTASILSVFFLFA</sequence>
<dbReference type="EMBL" id="BPLQ01014754">
    <property type="protein sequence ID" value="GIY82884.1"/>
    <property type="molecule type" value="Genomic_DNA"/>
</dbReference>
<dbReference type="AlphaFoldDB" id="A0AAV4WKW4"/>
<evidence type="ECO:0000256" key="1">
    <source>
        <dbReference type="SAM" id="MobiDB-lite"/>
    </source>
</evidence>
<accession>A0AAV4WKW4</accession>
<dbReference type="Proteomes" id="UP001054837">
    <property type="component" value="Unassembled WGS sequence"/>
</dbReference>
<feature type="compositionally biased region" description="Basic and acidic residues" evidence="1">
    <location>
        <begin position="22"/>
        <end position="36"/>
    </location>
</feature>
<proteinExistence type="predicted"/>
<evidence type="ECO:0000313" key="3">
    <source>
        <dbReference type="Proteomes" id="UP001054837"/>
    </source>
</evidence>
<evidence type="ECO:0000313" key="2">
    <source>
        <dbReference type="EMBL" id="GIY82884.1"/>
    </source>
</evidence>
<reference evidence="2 3" key="1">
    <citation type="submission" date="2021-06" db="EMBL/GenBank/DDBJ databases">
        <title>Caerostris darwini draft genome.</title>
        <authorList>
            <person name="Kono N."/>
            <person name="Arakawa K."/>
        </authorList>
    </citation>
    <scope>NUCLEOTIDE SEQUENCE [LARGE SCALE GENOMIC DNA]</scope>
</reference>
<keyword evidence="3" id="KW-1185">Reference proteome</keyword>
<feature type="region of interest" description="Disordered" evidence="1">
    <location>
        <begin position="13"/>
        <end position="41"/>
    </location>
</feature>
<organism evidence="2 3">
    <name type="scientific">Caerostris darwini</name>
    <dbReference type="NCBI Taxonomy" id="1538125"/>
    <lineage>
        <taxon>Eukaryota</taxon>
        <taxon>Metazoa</taxon>
        <taxon>Ecdysozoa</taxon>
        <taxon>Arthropoda</taxon>
        <taxon>Chelicerata</taxon>
        <taxon>Arachnida</taxon>
        <taxon>Araneae</taxon>
        <taxon>Araneomorphae</taxon>
        <taxon>Entelegynae</taxon>
        <taxon>Araneoidea</taxon>
        <taxon>Araneidae</taxon>
        <taxon>Caerostris</taxon>
    </lineage>
</organism>
<name>A0AAV4WKW4_9ARAC</name>
<gene>
    <name evidence="2" type="ORF">CDAR_527001</name>
</gene>
<comment type="caution">
    <text evidence="2">The sequence shown here is derived from an EMBL/GenBank/DDBJ whole genome shotgun (WGS) entry which is preliminary data.</text>
</comment>